<dbReference type="PROSITE" id="PS50005">
    <property type="entry name" value="TPR"/>
    <property type="match status" value="2"/>
</dbReference>
<organism evidence="11 12">
    <name type="scientific">Uabimicrobium amorphum</name>
    <dbReference type="NCBI Taxonomy" id="2596890"/>
    <lineage>
        <taxon>Bacteria</taxon>
        <taxon>Pseudomonadati</taxon>
        <taxon>Planctomycetota</taxon>
        <taxon>Candidatus Uabimicrobiia</taxon>
        <taxon>Candidatus Uabimicrobiales</taxon>
        <taxon>Candidatus Uabimicrobiaceae</taxon>
        <taxon>Candidatus Uabimicrobium</taxon>
    </lineage>
</organism>
<dbReference type="InterPro" id="IPR011990">
    <property type="entry name" value="TPR-like_helical_dom_sf"/>
</dbReference>
<dbReference type="RefSeq" id="WP_151966930.1">
    <property type="nucleotide sequence ID" value="NZ_AP019860.1"/>
</dbReference>
<dbReference type="PROSITE" id="PS50011">
    <property type="entry name" value="PROTEIN_KINASE_DOM"/>
    <property type="match status" value="1"/>
</dbReference>
<evidence type="ECO:0000256" key="6">
    <source>
        <dbReference type="ARBA" id="ARBA00022840"/>
    </source>
</evidence>
<accession>A0A5S9IJ67</accession>
<keyword evidence="7" id="KW-0802">TPR repeat</keyword>
<dbReference type="GO" id="GO:0004674">
    <property type="term" value="F:protein serine/threonine kinase activity"/>
    <property type="evidence" value="ECO:0007669"/>
    <property type="project" value="UniProtKB-KW"/>
</dbReference>
<dbReference type="EMBL" id="AP019860">
    <property type="protein sequence ID" value="BBM82694.1"/>
    <property type="molecule type" value="Genomic_DNA"/>
</dbReference>
<keyword evidence="3" id="KW-0808">Transferase</keyword>
<dbReference type="Gene3D" id="1.10.510.10">
    <property type="entry name" value="Transferase(Phosphotransferase) domain 1"/>
    <property type="match status" value="1"/>
</dbReference>
<dbReference type="Proteomes" id="UP000326354">
    <property type="component" value="Chromosome"/>
</dbReference>
<evidence type="ECO:0000256" key="1">
    <source>
        <dbReference type="ARBA" id="ARBA00012513"/>
    </source>
</evidence>
<dbReference type="KEGG" id="uam:UABAM_01037"/>
<dbReference type="InterPro" id="IPR017441">
    <property type="entry name" value="Protein_kinase_ATP_BS"/>
</dbReference>
<gene>
    <name evidence="11" type="ORF">UABAM_01037</name>
</gene>
<keyword evidence="2" id="KW-0723">Serine/threonine-protein kinase</keyword>
<reference evidence="11 12" key="1">
    <citation type="submission" date="2019-08" db="EMBL/GenBank/DDBJ databases">
        <title>Complete genome sequence of Candidatus Uab amorphum.</title>
        <authorList>
            <person name="Shiratori T."/>
            <person name="Suzuki S."/>
            <person name="Kakizawa Y."/>
            <person name="Ishida K."/>
        </authorList>
    </citation>
    <scope>NUCLEOTIDE SEQUENCE [LARGE SCALE GENOMIC DNA]</scope>
    <source>
        <strain evidence="11 12">SRT547</strain>
    </source>
</reference>
<dbReference type="InterPro" id="IPR008271">
    <property type="entry name" value="Ser/Thr_kinase_AS"/>
</dbReference>
<evidence type="ECO:0000256" key="7">
    <source>
        <dbReference type="PROSITE-ProRule" id="PRU00339"/>
    </source>
</evidence>
<evidence type="ECO:0000313" key="12">
    <source>
        <dbReference type="Proteomes" id="UP000326354"/>
    </source>
</evidence>
<dbReference type="SMART" id="SM00028">
    <property type="entry name" value="TPR"/>
    <property type="match status" value="4"/>
</dbReference>
<keyword evidence="4 8" id="KW-0547">Nucleotide-binding</keyword>
<feature type="domain" description="Protein kinase" evidence="10">
    <location>
        <begin position="32"/>
        <end position="290"/>
    </location>
</feature>
<evidence type="ECO:0000256" key="4">
    <source>
        <dbReference type="ARBA" id="ARBA00022741"/>
    </source>
</evidence>
<feature type="repeat" description="TPR" evidence="7">
    <location>
        <begin position="550"/>
        <end position="583"/>
    </location>
</feature>
<feature type="repeat" description="TPR" evidence="7">
    <location>
        <begin position="516"/>
        <end position="549"/>
    </location>
</feature>
<dbReference type="EC" id="2.7.11.1" evidence="1"/>
<evidence type="ECO:0000256" key="2">
    <source>
        <dbReference type="ARBA" id="ARBA00022527"/>
    </source>
</evidence>
<dbReference type="FunFam" id="1.10.510.10:FF:000021">
    <property type="entry name" value="Serine/threonine protein kinase"/>
    <property type="match status" value="1"/>
</dbReference>
<dbReference type="Pfam" id="PF00069">
    <property type="entry name" value="Pkinase"/>
    <property type="match status" value="1"/>
</dbReference>
<evidence type="ECO:0000256" key="8">
    <source>
        <dbReference type="PROSITE-ProRule" id="PRU10141"/>
    </source>
</evidence>
<dbReference type="SUPFAM" id="SSF56112">
    <property type="entry name" value="Protein kinase-like (PK-like)"/>
    <property type="match status" value="1"/>
</dbReference>
<dbReference type="Gene3D" id="3.30.200.20">
    <property type="entry name" value="Phosphorylase Kinase, domain 1"/>
    <property type="match status" value="1"/>
</dbReference>
<evidence type="ECO:0000259" key="10">
    <source>
        <dbReference type="PROSITE" id="PS50011"/>
    </source>
</evidence>
<evidence type="ECO:0000256" key="5">
    <source>
        <dbReference type="ARBA" id="ARBA00022777"/>
    </source>
</evidence>
<sequence>MIENDDLDDSFFETPKNVEEQQEQQENTNDKYTIIKELGRGGMGVVYLARNNDLMRNIAIKFVLDATSQKRFLREAKAIARLSHPNITKIHHLDFEDENPYIEMEYVDGCDLTDYIDHSSMAFDDRVRLFLSIVDAVAYAHSHNVIHRDIKPSNILVSREGTPYLMDFGLAKITNVADKSLTKTGVTIGSPGYMSPEQAEGLRRKINTLSDVYSLGGVLYFMCCGQPPIRGGSAVEILWNSVEAQVEPPRNICPEMPEPLERICLKALQKNPENRYQSAQQLGDDLRSYLKSGNISVGRKHLWWIRHRRKVISWLLICCFAVSFVTWKLGNRRQELAISITQKESALKSIRNGFYDEAVRELHLAHKSEQLSVNDYNMYMAFVYARLRNTKLFHKHYANINLSQKNAMMMRLAKGEVLYHEKNAQGARDQFLFVWKNAREEIQQAYAGYYLGQLYLHEQDYQQAFDILLKTKQKIQNESFLFHHQLLFFLGKTEFHLGKNNLKNLQEALPKLPNFAPLYLYLGRMHSRNSNDEKALDFLQKCLSINERDDRAYVCVADILQRQGRYAQALSTYHKARRINNKNIEAMNGIAQVVSKNMPQMERYYAMILQELEGASFTPPKILEKYFVSKRGKYASDYKLQQKLLHYDVDLKQLLIKLESKDRNILDSAEKALFLSRYNPRLQEVLGKKNSALCNKILDFKKQEQQKVLRYMLLEAHFQSHMLEKISQQTLVATVENAQELVMYRYLAALALIRKLQFQKVKMLATEGIQKIICCAALQYADIQIKTDIPPQKFSDEFSQILSVKTLSSDSQYAQKVLESRSEEKAFFIARSLVNTSHSLAEKARKKLVALTKSRNPQIRSNAYYCLFSHFWQPQKDALPLLEELWLHGMQDPDENVRLAIMEKTPKYLITNKIRALLNDLKPNRNLATLEKIKIIKTLADKYCLESLNLYYEDKQEDPIIRMYALDKQVVTLMRMALLSNKKIMQEFVRENFVDIDVFLQSDNIFLRAYGYMIYSAMLGEVLNFIDKEQDNNVRGAIILSSSIGEGASGSSFLKLAQNFVRRFFKRKVAPRKHQQEKMEIIKKFLDSSSANLNLSAHFGCAYYGSNALRKKIYQKVKDSRNDNGKKGVAMALFYRIRDKIEHLDLRAQFEFYLGIISFAKKDYLFSRIYKKQLKNKQRLAYYQQGLSRILMLDPNYPSANYYMALVHLAQGNSQDAEKYLYKAIDKEDRFLFFVELVNILWKRDRKIPKEITSKMLEIVKQRKVYPGMLGELLHITTPEIHRILRQNYLFYTLLNNQKFALDKKIAYDNLISFEKSK</sequence>
<keyword evidence="6 8" id="KW-0067">ATP-binding</keyword>
<dbReference type="InterPro" id="IPR011009">
    <property type="entry name" value="Kinase-like_dom_sf"/>
</dbReference>
<dbReference type="SUPFAM" id="SSF48452">
    <property type="entry name" value="TPR-like"/>
    <property type="match status" value="2"/>
</dbReference>
<dbReference type="PANTHER" id="PTHR43289">
    <property type="entry name" value="MITOGEN-ACTIVATED PROTEIN KINASE KINASE KINASE 20-RELATED"/>
    <property type="match status" value="1"/>
</dbReference>
<dbReference type="Gene3D" id="1.25.40.10">
    <property type="entry name" value="Tetratricopeptide repeat domain"/>
    <property type="match status" value="2"/>
</dbReference>
<dbReference type="CDD" id="cd14014">
    <property type="entry name" value="STKc_PknB_like"/>
    <property type="match status" value="1"/>
</dbReference>
<dbReference type="OrthoDB" id="6111975at2"/>
<protein>
    <recommendedName>
        <fullName evidence="1">non-specific serine/threonine protein kinase</fullName>
        <ecNumber evidence="1">2.7.11.1</ecNumber>
    </recommendedName>
</protein>
<evidence type="ECO:0000313" key="11">
    <source>
        <dbReference type="EMBL" id="BBM82694.1"/>
    </source>
</evidence>
<evidence type="ECO:0000256" key="9">
    <source>
        <dbReference type="SAM" id="MobiDB-lite"/>
    </source>
</evidence>
<dbReference type="InterPro" id="IPR019734">
    <property type="entry name" value="TPR_rpt"/>
</dbReference>
<feature type="compositionally biased region" description="Acidic residues" evidence="9">
    <location>
        <begin position="1"/>
        <end position="11"/>
    </location>
</feature>
<proteinExistence type="predicted"/>
<dbReference type="PROSITE" id="PS00108">
    <property type="entry name" value="PROTEIN_KINASE_ST"/>
    <property type="match status" value="1"/>
</dbReference>
<dbReference type="InterPro" id="IPR011989">
    <property type="entry name" value="ARM-like"/>
</dbReference>
<name>A0A5S9IJ67_UABAM</name>
<dbReference type="PROSITE" id="PS00107">
    <property type="entry name" value="PROTEIN_KINASE_ATP"/>
    <property type="match status" value="1"/>
</dbReference>
<keyword evidence="12" id="KW-1185">Reference proteome</keyword>
<dbReference type="GO" id="GO:0005524">
    <property type="term" value="F:ATP binding"/>
    <property type="evidence" value="ECO:0007669"/>
    <property type="project" value="UniProtKB-UniRule"/>
</dbReference>
<dbReference type="SMART" id="SM00220">
    <property type="entry name" value="S_TKc"/>
    <property type="match status" value="1"/>
</dbReference>
<dbReference type="PANTHER" id="PTHR43289:SF6">
    <property type="entry name" value="SERINE_THREONINE-PROTEIN KINASE NEKL-3"/>
    <property type="match status" value="1"/>
</dbReference>
<feature type="region of interest" description="Disordered" evidence="9">
    <location>
        <begin position="1"/>
        <end position="29"/>
    </location>
</feature>
<feature type="binding site" evidence="8">
    <location>
        <position position="61"/>
    </location>
    <ligand>
        <name>ATP</name>
        <dbReference type="ChEBI" id="CHEBI:30616"/>
    </ligand>
</feature>
<evidence type="ECO:0000256" key="3">
    <source>
        <dbReference type="ARBA" id="ARBA00022679"/>
    </source>
</evidence>
<keyword evidence="5 11" id="KW-0418">Kinase</keyword>
<dbReference type="InterPro" id="IPR000719">
    <property type="entry name" value="Prot_kinase_dom"/>
</dbReference>
<dbReference type="Gene3D" id="1.25.10.10">
    <property type="entry name" value="Leucine-rich Repeat Variant"/>
    <property type="match status" value="1"/>
</dbReference>